<dbReference type="InterPro" id="IPR006448">
    <property type="entry name" value="Phage_term_ssu_P27"/>
</dbReference>
<dbReference type="NCBIfam" id="TIGR01558">
    <property type="entry name" value="sm_term_P27"/>
    <property type="match status" value="1"/>
</dbReference>
<dbReference type="Proteomes" id="UP000078599">
    <property type="component" value="Unassembled WGS sequence"/>
</dbReference>
<dbReference type="eggNOG" id="COG3747">
    <property type="taxonomic scope" value="Bacteria"/>
</dbReference>
<dbReference type="EMBL" id="FP475956">
    <property type="protein sequence ID" value="CAZ88608.1"/>
    <property type="molecule type" value="Genomic_DNA"/>
</dbReference>
<organism evidence="2 4">
    <name type="scientific">Thiomonas arsenitoxydans (strain DSM 22701 / CIP 110005 / 3As)</name>
    <dbReference type="NCBI Taxonomy" id="426114"/>
    <lineage>
        <taxon>Bacteria</taxon>
        <taxon>Pseudomonadati</taxon>
        <taxon>Pseudomonadota</taxon>
        <taxon>Betaproteobacteria</taxon>
        <taxon>Burkholderiales</taxon>
        <taxon>Thiomonas</taxon>
    </lineage>
</organism>
<evidence type="ECO:0000256" key="1">
    <source>
        <dbReference type="SAM" id="MobiDB-lite"/>
    </source>
</evidence>
<dbReference type="HOGENOM" id="CLU_1601939_0_0_4"/>
<keyword evidence="5" id="KW-1185">Reference proteome</keyword>
<proteinExistence type="predicted"/>
<reference evidence="2" key="3">
    <citation type="submission" date="2010-07" db="EMBL/GenBank/DDBJ databases">
        <authorList>
            <person name="Genoscope - CEA"/>
        </authorList>
    </citation>
    <scope>NUCLEOTIDE SEQUENCE</scope>
    <source>
        <strain evidence="2">3As</strain>
    </source>
</reference>
<feature type="compositionally biased region" description="Gly residues" evidence="1">
    <location>
        <begin position="1"/>
        <end position="13"/>
    </location>
</feature>
<gene>
    <name evidence="2" type="ordered locus">THI_1945</name>
    <name evidence="3" type="ORF">THICB1_20082</name>
</gene>
<sequence length="166" mass="17956">MAGKPGRSGGARTGAGRKPLPTAVKAVKGTLRKSRTNAAEPQAAAMLSDPPLEMREAAADLWRYLVGSTPPGVLHANNAALLERYCELLAQYRDVVREIAKRGVGGLLTKDRHGMPARSILFELQMELSRSLKECEAELGFTPVSRARVQVPQAPAPKLDDPWADF</sequence>
<evidence type="ECO:0000313" key="3">
    <source>
        <dbReference type="EMBL" id="CQR32150.1"/>
    </source>
</evidence>
<reference evidence="3 5" key="4">
    <citation type="submission" date="2015-03" db="EMBL/GenBank/DDBJ databases">
        <authorList>
            <person name="Regsiter A."/>
            <person name="william w."/>
        </authorList>
    </citation>
    <scope>NUCLEOTIDE SEQUENCE [LARGE SCALE GENOMIC DNA]</scope>
    <source>
        <strain evidence="3 5">CB1</strain>
    </source>
</reference>
<dbReference type="Proteomes" id="UP000002372">
    <property type="component" value="Chromosome"/>
</dbReference>
<reference evidence="4" key="2">
    <citation type="journal article" date="2010" name="PLoS Genet.">
        <title>Structure, function, and evolution of the Thiomonas spp. genome.</title>
        <authorList>
            <person name="Arsene-Ploetze F."/>
            <person name="Koechler S."/>
            <person name="Marchal M."/>
            <person name="Coppee J.Y."/>
            <person name="Chandler M."/>
            <person name="Bonnefoy V."/>
            <person name="Brochier-Armanet C."/>
            <person name="Barakat M."/>
            <person name="Barbe V."/>
            <person name="Battaglia-Brunet F."/>
            <person name="Bruneel O."/>
            <person name="Bryan C.G."/>
            <person name="Cleiss-Arnold J."/>
            <person name="Cruveiller S."/>
            <person name="Erhardt M."/>
            <person name="Heinrich-Salmeron A."/>
            <person name="Hommais F."/>
            <person name="Joulian C."/>
            <person name="Krin E."/>
            <person name="Lieutaud A."/>
            <person name="Lievremont D."/>
            <person name="Michel C."/>
            <person name="Muller D."/>
            <person name="Ortet P."/>
            <person name="Proux C."/>
            <person name="Siguier P."/>
            <person name="Roche D."/>
            <person name="Rouy Z."/>
            <person name="Salvignol G."/>
            <person name="Slyemi D."/>
            <person name="Talla E."/>
            <person name="Weiss S."/>
            <person name="Weissenbach J."/>
            <person name="Medigue C."/>
            <person name="Bertin P.N."/>
        </authorList>
    </citation>
    <scope>NUCLEOTIDE SEQUENCE [LARGE SCALE GENOMIC DNA]</scope>
    <source>
        <strain evidence="4">DSM 22701 / CIP 110005 / 3As</strain>
    </source>
</reference>
<evidence type="ECO:0000313" key="4">
    <source>
        <dbReference type="Proteomes" id="UP000002372"/>
    </source>
</evidence>
<evidence type="ECO:0000313" key="2">
    <source>
        <dbReference type="EMBL" id="CAZ88608.1"/>
    </source>
</evidence>
<dbReference type="EMBL" id="CTRI01000012">
    <property type="protein sequence ID" value="CQR32150.1"/>
    <property type="molecule type" value="Genomic_DNA"/>
</dbReference>
<accession>D6CTI9</accession>
<name>D6CTI9_THIA3</name>
<dbReference type="Pfam" id="PF05119">
    <property type="entry name" value="Terminase_4"/>
    <property type="match status" value="1"/>
</dbReference>
<feature type="region of interest" description="Disordered" evidence="1">
    <location>
        <begin position="1"/>
        <end position="21"/>
    </location>
</feature>
<reference key="1">
    <citation type="submission" date="2009-07" db="EMBL/GenBank/DDBJ databases">
        <authorList>
            <person name="Genoscope - CEA"/>
        </authorList>
    </citation>
    <scope>NUCLEOTIDE SEQUENCE</scope>
    <source>
        <strain>3As</strain>
    </source>
</reference>
<dbReference type="AlphaFoldDB" id="D6CTI9"/>
<protein>
    <submittedName>
        <fullName evidence="2">Phage terminase, small subunit</fullName>
    </submittedName>
</protein>
<dbReference type="KEGG" id="thi:THI_1945"/>
<evidence type="ECO:0000313" key="5">
    <source>
        <dbReference type="Proteomes" id="UP000078599"/>
    </source>
</evidence>